<dbReference type="PANTHER" id="PTHR46480:SF1">
    <property type="entry name" value="VOLTAGE-GATED HYDROGEN CHANNEL 1"/>
    <property type="match status" value="1"/>
</dbReference>
<evidence type="ECO:0000313" key="12">
    <source>
        <dbReference type="EMBL" id="OWF50663.1"/>
    </source>
</evidence>
<keyword evidence="5" id="KW-0851">Voltage-gated channel</keyword>
<keyword evidence="3" id="KW-1003">Cell membrane</keyword>
<feature type="region of interest" description="Disordered" evidence="10">
    <location>
        <begin position="212"/>
        <end position="233"/>
    </location>
</feature>
<evidence type="ECO:0000256" key="1">
    <source>
        <dbReference type="ARBA" id="ARBA00004651"/>
    </source>
</evidence>
<feature type="compositionally biased region" description="Basic and acidic residues" evidence="10">
    <location>
        <begin position="414"/>
        <end position="424"/>
    </location>
</feature>
<keyword evidence="7" id="KW-0406">Ion transport</keyword>
<dbReference type="InterPro" id="IPR031846">
    <property type="entry name" value="Hvcn1"/>
</dbReference>
<reference evidence="12 13" key="1">
    <citation type="journal article" date="2017" name="Nat. Ecol. Evol.">
        <title>Scallop genome provides insights into evolution of bilaterian karyotype and development.</title>
        <authorList>
            <person name="Wang S."/>
            <person name="Zhang J."/>
            <person name="Jiao W."/>
            <person name="Li J."/>
            <person name="Xun X."/>
            <person name="Sun Y."/>
            <person name="Guo X."/>
            <person name="Huan P."/>
            <person name="Dong B."/>
            <person name="Zhang L."/>
            <person name="Hu X."/>
            <person name="Sun X."/>
            <person name="Wang J."/>
            <person name="Zhao C."/>
            <person name="Wang Y."/>
            <person name="Wang D."/>
            <person name="Huang X."/>
            <person name="Wang R."/>
            <person name="Lv J."/>
            <person name="Li Y."/>
            <person name="Zhang Z."/>
            <person name="Liu B."/>
            <person name="Lu W."/>
            <person name="Hui Y."/>
            <person name="Liang J."/>
            <person name="Zhou Z."/>
            <person name="Hou R."/>
            <person name="Li X."/>
            <person name="Liu Y."/>
            <person name="Li H."/>
            <person name="Ning X."/>
            <person name="Lin Y."/>
            <person name="Zhao L."/>
            <person name="Xing Q."/>
            <person name="Dou J."/>
            <person name="Li Y."/>
            <person name="Mao J."/>
            <person name="Guo H."/>
            <person name="Dou H."/>
            <person name="Li T."/>
            <person name="Mu C."/>
            <person name="Jiang W."/>
            <person name="Fu Q."/>
            <person name="Fu X."/>
            <person name="Miao Y."/>
            <person name="Liu J."/>
            <person name="Yu Q."/>
            <person name="Li R."/>
            <person name="Liao H."/>
            <person name="Li X."/>
            <person name="Kong Y."/>
            <person name="Jiang Z."/>
            <person name="Chourrout D."/>
            <person name="Li R."/>
            <person name="Bao Z."/>
        </authorList>
    </citation>
    <scope>NUCLEOTIDE SEQUENCE [LARGE SCALE GENOMIC DNA]</scope>
    <source>
        <strain evidence="12 13">PY_sf001</strain>
    </source>
</reference>
<evidence type="ECO:0000256" key="9">
    <source>
        <dbReference type="ARBA" id="ARBA00023303"/>
    </source>
</evidence>
<dbReference type="OrthoDB" id="427456at2759"/>
<dbReference type="InterPro" id="IPR027359">
    <property type="entry name" value="Volt_channel_dom_sf"/>
</dbReference>
<proteinExistence type="predicted"/>
<evidence type="ECO:0000256" key="11">
    <source>
        <dbReference type="SAM" id="Phobius"/>
    </source>
</evidence>
<feature type="compositionally biased region" description="Basic and acidic residues" evidence="10">
    <location>
        <begin position="175"/>
        <end position="188"/>
    </location>
</feature>
<comment type="caution">
    <text evidence="12">The sequence shown here is derived from an EMBL/GenBank/DDBJ whole genome shotgun (WGS) entry which is preliminary data.</text>
</comment>
<evidence type="ECO:0000256" key="10">
    <source>
        <dbReference type="SAM" id="MobiDB-lite"/>
    </source>
</evidence>
<feature type="region of interest" description="Disordered" evidence="10">
    <location>
        <begin position="148"/>
        <end position="192"/>
    </location>
</feature>
<feature type="compositionally biased region" description="Polar residues" evidence="10">
    <location>
        <begin position="165"/>
        <end position="174"/>
    </location>
</feature>
<feature type="transmembrane region" description="Helical" evidence="11">
    <location>
        <begin position="305"/>
        <end position="328"/>
    </location>
</feature>
<gene>
    <name evidence="12" type="ORF">KP79_PYT18224</name>
</gene>
<evidence type="ECO:0000256" key="5">
    <source>
        <dbReference type="ARBA" id="ARBA00022882"/>
    </source>
</evidence>
<name>A0A210QPK0_MIZYE</name>
<dbReference type="Gene3D" id="1.20.120.350">
    <property type="entry name" value="Voltage-gated potassium channels. Chain C"/>
    <property type="match status" value="1"/>
</dbReference>
<dbReference type="PANTHER" id="PTHR46480">
    <property type="entry name" value="F20B24.22"/>
    <property type="match status" value="1"/>
</dbReference>
<feature type="transmembrane region" description="Helical" evidence="11">
    <location>
        <begin position="276"/>
        <end position="293"/>
    </location>
</feature>
<evidence type="ECO:0000256" key="3">
    <source>
        <dbReference type="ARBA" id="ARBA00022475"/>
    </source>
</evidence>
<feature type="transmembrane region" description="Helical" evidence="11">
    <location>
        <begin position="71"/>
        <end position="92"/>
    </location>
</feature>
<feature type="compositionally biased region" description="Basic and acidic residues" evidence="10">
    <location>
        <begin position="212"/>
        <end position="225"/>
    </location>
</feature>
<keyword evidence="9" id="KW-0407">Ion channel</keyword>
<sequence>MEGRRQGNRGLQTLAQGSLALARTHATEADLGNIESQLEKEIAREEAASKSAKPLARVRHKGQKFLHTKHVLLVIVGLNVLDCILVLGELILDVHFIVDLLETSDKHSQHFLHAIEEKHPEIPPVHDIEGLYGELLLADISWNSKKGSEDPHVAISQRHKRDLTHTNSSQTKEPQPTHHSNEHDDQSHNLKSNADLDNTGIFPIKHYSNVHDINHGNDTDTHEQGHGQGHHAHSIQEEIAHGLHKASITILAILVVETAIKIFCEGIRIFERKVEVFDSIIVVVSFILDLVFIKGLTMFPIQKYVFILAFLVPWRVIRVVNSLIVAVMDHEHFRLKLLYSQKKKISTSLKTAKQEIKTLQAGLEGAKKLCTEAGIPEWKLQQCMVGENNNHGSSKTVSPLAFFSKPNMKRRGNEHKQEMNEKGKRLSSTSAIPPKVDSQDNNGRSDKDDITRNSSSAVRFNIEETNESTELMDNSDDIGSP</sequence>
<evidence type="ECO:0000256" key="8">
    <source>
        <dbReference type="ARBA" id="ARBA00023136"/>
    </source>
</evidence>
<protein>
    <submittedName>
        <fullName evidence="12">Voltage-gated hydrogen channel 1</fullName>
    </submittedName>
</protein>
<dbReference type="GO" id="GO:0034702">
    <property type="term" value="C:monoatomic ion channel complex"/>
    <property type="evidence" value="ECO:0007669"/>
    <property type="project" value="UniProtKB-KW"/>
</dbReference>
<dbReference type="GO" id="GO:0005886">
    <property type="term" value="C:plasma membrane"/>
    <property type="evidence" value="ECO:0007669"/>
    <property type="project" value="UniProtKB-SubCell"/>
</dbReference>
<comment type="subcellular location">
    <subcellularLocation>
        <location evidence="1">Cell membrane</location>
        <topology evidence="1">Multi-pass membrane protein</topology>
    </subcellularLocation>
</comment>
<keyword evidence="2" id="KW-0813">Transport</keyword>
<dbReference type="AlphaFoldDB" id="A0A210QPK0"/>
<evidence type="ECO:0000256" key="7">
    <source>
        <dbReference type="ARBA" id="ARBA00023065"/>
    </source>
</evidence>
<evidence type="ECO:0000313" key="13">
    <source>
        <dbReference type="Proteomes" id="UP000242188"/>
    </source>
</evidence>
<evidence type="ECO:0000256" key="4">
    <source>
        <dbReference type="ARBA" id="ARBA00022692"/>
    </source>
</evidence>
<dbReference type="EMBL" id="NEDP02002502">
    <property type="protein sequence ID" value="OWF50663.1"/>
    <property type="molecule type" value="Genomic_DNA"/>
</dbReference>
<evidence type="ECO:0000256" key="6">
    <source>
        <dbReference type="ARBA" id="ARBA00022989"/>
    </source>
</evidence>
<keyword evidence="8 11" id="KW-0472">Membrane</keyword>
<organism evidence="12 13">
    <name type="scientific">Mizuhopecten yessoensis</name>
    <name type="common">Japanese scallop</name>
    <name type="synonym">Patinopecten yessoensis</name>
    <dbReference type="NCBI Taxonomy" id="6573"/>
    <lineage>
        <taxon>Eukaryota</taxon>
        <taxon>Metazoa</taxon>
        <taxon>Spiralia</taxon>
        <taxon>Lophotrochozoa</taxon>
        <taxon>Mollusca</taxon>
        <taxon>Bivalvia</taxon>
        <taxon>Autobranchia</taxon>
        <taxon>Pteriomorphia</taxon>
        <taxon>Pectinida</taxon>
        <taxon>Pectinoidea</taxon>
        <taxon>Pectinidae</taxon>
        <taxon>Mizuhopecten</taxon>
    </lineage>
</organism>
<evidence type="ECO:0000256" key="2">
    <source>
        <dbReference type="ARBA" id="ARBA00022448"/>
    </source>
</evidence>
<keyword evidence="4 11" id="KW-0812">Transmembrane</keyword>
<keyword evidence="13" id="KW-1185">Reference proteome</keyword>
<dbReference type="Proteomes" id="UP000242188">
    <property type="component" value="Unassembled WGS sequence"/>
</dbReference>
<feature type="region of interest" description="Disordered" evidence="10">
    <location>
        <begin position="389"/>
        <end position="481"/>
    </location>
</feature>
<accession>A0A210QPK0</accession>
<dbReference type="GO" id="GO:0030171">
    <property type="term" value="F:voltage-gated proton channel activity"/>
    <property type="evidence" value="ECO:0007669"/>
    <property type="project" value="InterPro"/>
</dbReference>
<keyword evidence="6 11" id="KW-1133">Transmembrane helix</keyword>